<dbReference type="OrthoDB" id="370799at2"/>
<reference evidence="1 2" key="1">
    <citation type="submission" date="2019-03" db="EMBL/GenBank/DDBJ databases">
        <title>Bradyrhizobium strains diversity isolated from Chamaecrista fasciculata.</title>
        <authorList>
            <person name="Urquiaga M.C.O."/>
            <person name="Hungria M."/>
            <person name="Delamuta J.R.M."/>
        </authorList>
    </citation>
    <scope>NUCLEOTIDE SEQUENCE [LARGE SCALE GENOMIC DNA]</scope>
    <source>
        <strain evidence="1 2">CNPSo 3424</strain>
    </source>
</reference>
<proteinExistence type="predicted"/>
<dbReference type="RefSeq" id="WP_135169413.1">
    <property type="nucleotide sequence ID" value="NZ_SPQU01000006.1"/>
</dbReference>
<organism evidence="1 2">
    <name type="scientific">Bradyrhizobium frederickii</name>
    <dbReference type="NCBI Taxonomy" id="2560054"/>
    <lineage>
        <taxon>Bacteria</taxon>
        <taxon>Pseudomonadati</taxon>
        <taxon>Pseudomonadota</taxon>
        <taxon>Alphaproteobacteria</taxon>
        <taxon>Hyphomicrobiales</taxon>
        <taxon>Nitrobacteraceae</taxon>
        <taxon>Bradyrhizobium</taxon>
    </lineage>
</organism>
<comment type="caution">
    <text evidence="1">The sequence shown here is derived from an EMBL/GenBank/DDBJ whole genome shotgun (WGS) entry which is preliminary data.</text>
</comment>
<accession>A0A4Y9L6W3</accession>
<keyword evidence="2" id="KW-1185">Reference proteome</keyword>
<evidence type="ECO:0000313" key="2">
    <source>
        <dbReference type="Proteomes" id="UP000298225"/>
    </source>
</evidence>
<dbReference type="EMBL" id="SPQU01000006">
    <property type="protein sequence ID" value="TFV38609.1"/>
    <property type="molecule type" value="Genomic_DNA"/>
</dbReference>
<gene>
    <name evidence="1" type="ORF">E4K66_14540</name>
</gene>
<dbReference type="Proteomes" id="UP000298225">
    <property type="component" value="Unassembled WGS sequence"/>
</dbReference>
<name>A0A4Y9L6W3_9BRAD</name>
<protein>
    <submittedName>
        <fullName evidence="1">Uncharacterized protein</fullName>
    </submittedName>
</protein>
<evidence type="ECO:0000313" key="1">
    <source>
        <dbReference type="EMBL" id="TFV38609.1"/>
    </source>
</evidence>
<sequence>MVVNVAAFIASLDGAAPAPDLNAPLRGLWWAAKGDWDRAHKIVQDDSGREAAWVHAYLHRVEGDLGNAGYWYRQAGRPAAKDSLEAEWERMVSALLGDGKA</sequence>
<dbReference type="AlphaFoldDB" id="A0A4Y9L6W3"/>